<name>A0A1I6GY47_9GAMM</name>
<feature type="domain" description="Thioredoxin" evidence="1">
    <location>
        <begin position="1"/>
        <end position="106"/>
    </location>
</feature>
<dbReference type="PANTHER" id="PTHR10438">
    <property type="entry name" value="THIOREDOXIN"/>
    <property type="match status" value="1"/>
</dbReference>
<dbReference type="RefSeq" id="WP_167812703.1">
    <property type="nucleotide sequence ID" value="NZ_FOYW01000001.1"/>
</dbReference>
<dbReference type="EMBL" id="FOYW01000001">
    <property type="protein sequence ID" value="SFR47122.1"/>
    <property type="molecule type" value="Genomic_DNA"/>
</dbReference>
<dbReference type="CDD" id="cd02947">
    <property type="entry name" value="TRX_family"/>
    <property type="match status" value="1"/>
</dbReference>
<accession>A0A1I6GY47</accession>
<keyword evidence="3" id="KW-1185">Reference proteome</keyword>
<organism evidence="2 3">
    <name type="scientific">Marinobacter daqiaonensis</name>
    <dbReference type="NCBI Taxonomy" id="650891"/>
    <lineage>
        <taxon>Bacteria</taxon>
        <taxon>Pseudomonadati</taxon>
        <taxon>Pseudomonadota</taxon>
        <taxon>Gammaproteobacteria</taxon>
        <taxon>Pseudomonadales</taxon>
        <taxon>Marinobacteraceae</taxon>
        <taxon>Marinobacter</taxon>
    </lineage>
</organism>
<protein>
    <submittedName>
        <fullName evidence="2">Thioredoxin 1</fullName>
    </submittedName>
</protein>
<dbReference type="InterPro" id="IPR050620">
    <property type="entry name" value="Thioredoxin_H-type-like"/>
</dbReference>
<dbReference type="Proteomes" id="UP000198644">
    <property type="component" value="Unassembled WGS sequence"/>
</dbReference>
<dbReference type="AlphaFoldDB" id="A0A1I6GY47"/>
<sequence length="111" mass="12500">MTQAYSPDAPDRDEIDRMSGPVVVEFGTDWCGHCQAAQPLIADAFDDHHSVTRLKIEDGKGRRLGRSFGVKLWPTLIFLRDGEEVSRLVRPRDSAEIKRALNGIDRHGQED</sequence>
<reference evidence="2 3" key="1">
    <citation type="submission" date="2016-10" db="EMBL/GenBank/DDBJ databases">
        <authorList>
            <person name="de Groot N.N."/>
        </authorList>
    </citation>
    <scope>NUCLEOTIDE SEQUENCE [LARGE SCALE GENOMIC DNA]</scope>
    <source>
        <strain evidence="2 3">CGMCC 1.9167</strain>
    </source>
</reference>
<dbReference type="Gene3D" id="3.40.30.10">
    <property type="entry name" value="Glutaredoxin"/>
    <property type="match status" value="1"/>
</dbReference>
<dbReference type="InterPro" id="IPR036249">
    <property type="entry name" value="Thioredoxin-like_sf"/>
</dbReference>
<proteinExistence type="predicted"/>
<dbReference type="Pfam" id="PF00085">
    <property type="entry name" value="Thioredoxin"/>
    <property type="match status" value="1"/>
</dbReference>
<gene>
    <name evidence="2" type="ORF">SAMN05216203_0594</name>
</gene>
<dbReference type="STRING" id="650891.SAMN05216203_0594"/>
<evidence type="ECO:0000313" key="2">
    <source>
        <dbReference type="EMBL" id="SFR47122.1"/>
    </source>
</evidence>
<dbReference type="PANTHER" id="PTHR10438:SF468">
    <property type="entry name" value="THIOREDOXIN-1-RELATED"/>
    <property type="match status" value="1"/>
</dbReference>
<dbReference type="InterPro" id="IPR013766">
    <property type="entry name" value="Thioredoxin_domain"/>
</dbReference>
<evidence type="ECO:0000259" key="1">
    <source>
        <dbReference type="PROSITE" id="PS51352"/>
    </source>
</evidence>
<evidence type="ECO:0000313" key="3">
    <source>
        <dbReference type="Proteomes" id="UP000198644"/>
    </source>
</evidence>
<dbReference type="PROSITE" id="PS51352">
    <property type="entry name" value="THIOREDOXIN_2"/>
    <property type="match status" value="1"/>
</dbReference>
<dbReference type="SUPFAM" id="SSF52833">
    <property type="entry name" value="Thioredoxin-like"/>
    <property type="match status" value="1"/>
</dbReference>